<dbReference type="EMBL" id="DWWS01000072">
    <property type="protein sequence ID" value="HJC25815.1"/>
    <property type="molecule type" value="Genomic_DNA"/>
</dbReference>
<accession>A0A9D2SSH1</accession>
<gene>
    <name evidence="1" type="ORF">H9761_19320</name>
</gene>
<evidence type="ECO:0000313" key="1">
    <source>
        <dbReference type="EMBL" id="HJC25815.1"/>
    </source>
</evidence>
<comment type="caution">
    <text evidence="1">The sequence shown here is derived from an EMBL/GenBank/DDBJ whole genome shotgun (WGS) entry which is preliminary data.</text>
</comment>
<evidence type="ECO:0008006" key="3">
    <source>
        <dbReference type="Google" id="ProtNLM"/>
    </source>
</evidence>
<proteinExistence type="predicted"/>
<reference evidence="1" key="2">
    <citation type="submission" date="2021-04" db="EMBL/GenBank/DDBJ databases">
        <authorList>
            <person name="Gilroy R."/>
        </authorList>
    </citation>
    <scope>NUCLEOTIDE SEQUENCE</scope>
    <source>
        <strain evidence="1">USAMLcec2-132</strain>
    </source>
</reference>
<sequence length="342" mass="38922">MTGNEREGYGKTRLADEILSAGLRTQYDTHAKRLLSAGPVLARILQKTVEECAGFTAEQIMAWIDPEIRISSEPVEPGKDRTRLTKAETRSRLPGEGAVTYDIRFHMQLPPEQDRQENGKRILFDLEAQKEYYVKYRLVTRGIYYAARMLSSQKNREFTGSGYAGLKKVYSIWICMNAPGYAANELTEYRIAKLDRDGTAPEAEESYDKLSVILICLNEQRDRGEPGSLYHFLNTLLSSRLAPEEKLYILEEQYGISMQMKIREELEAMCNLSEAIEERAMARGMECGIEQGIEQGIERGSFIAFCSLVKDGLLKTDEAARRMKMSEEAFVERMREENGASE</sequence>
<reference evidence="1" key="1">
    <citation type="journal article" date="2021" name="PeerJ">
        <title>Extensive microbial diversity within the chicken gut microbiome revealed by metagenomics and culture.</title>
        <authorList>
            <person name="Gilroy R."/>
            <person name="Ravi A."/>
            <person name="Getino M."/>
            <person name="Pursley I."/>
            <person name="Horton D.L."/>
            <person name="Alikhan N.F."/>
            <person name="Baker D."/>
            <person name="Gharbi K."/>
            <person name="Hall N."/>
            <person name="Watson M."/>
            <person name="Adriaenssens E.M."/>
            <person name="Foster-Nyarko E."/>
            <person name="Jarju S."/>
            <person name="Secka A."/>
            <person name="Antonio M."/>
            <person name="Oren A."/>
            <person name="Chaudhuri R.R."/>
            <person name="La Ragione R."/>
            <person name="Hildebrand F."/>
            <person name="Pallen M.J."/>
        </authorList>
    </citation>
    <scope>NUCLEOTIDE SEQUENCE</scope>
    <source>
        <strain evidence="1">USAMLcec2-132</strain>
    </source>
</reference>
<dbReference type="AlphaFoldDB" id="A0A9D2SSH1"/>
<organism evidence="1 2">
    <name type="scientific">Candidatus Eisenbergiella merdavium</name>
    <dbReference type="NCBI Taxonomy" id="2838551"/>
    <lineage>
        <taxon>Bacteria</taxon>
        <taxon>Bacillati</taxon>
        <taxon>Bacillota</taxon>
        <taxon>Clostridia</taxon>
        <taxon>Lachnospirales</taxon>
        <taxon>Lachnospiraceae</taxon>
        <taxon>Eisenbergiella</taxon>
    </lineage>
</organism>
<name>A0A9D2SSH1_9FIRM</name>
<dbReference type="Proteomes" id="UP000823891">
    <property type="component" value="Unassembled WGS sequence"/>
</dbReference>
<protein>
    <recommendedName>
        <fullName evidence="3">Rpn family recombination-promoting nuclease/putative transposase</fullName>
    </recommendedName>
</protein>
<evidence type="ECO:0000313" key="2">
    <source>
        <dbReference type="Proteomes" id="UP000823891"/>
    </source>
</evidence>